<comment type="similarity">
    <text evidence="2">Belongs to the autoinducer-2 exporter (AI-2E) (TC 2.A.86) family.</text>
</comment>
<evidence type="ECO:0000256" key="1">
    <source>
        <dbReference type="ARBA" id="ARBA00004651"/>
    </source>
</evidence>
<keyword evidence="3" id="KW-0813">Transport</keyword>
<evidence type="ECO:0000256" key="7">
    <source>
        <dbReference type="ARBA" id="ARBA00023136"/>
    </source>
</evidence>
<dbReference type="InterPro" id="IPR002549">
    <property type="entry name" value="AI-2E-like"/>
</dbReference>
<accession>A0A0R1XLR5</accession>
<keyword evidence="7 8" id="KW-0472">Membrane</keyword>
<evidence type="ECO:0000256" key="6">
    <source>
        <dbReference type="ARBA" id="ARBA00022989"/>
    </source>
</evidence>
<dbReference type="STRING" id="1423734.FC83_GL001125"/>
<protein>
    <submittedName>
        <fullName evidence="9">Transporter</fullName>
    </submittedName>
</protein>
<name>A0A0R1XLR5_9LACO</name>
<evidence type="ECO:0000256" key="2">
    <source>
        <dbReference type="ARBA" id="ARBA00009773"/>
    </source>
</evidence>
<dbReference type="RefSeq" id="WP_057002907.1">
    <property type="nucleotide sequence ID" value="NZ_AZGA01000084.1"/>
</dbReference>
<keyword evidence="10" id="KW-1185">Reference proteome</keyword>
<dbReference type="AlphaFoldDB" id="A0A0R1XLR5"/>
<keyword evidence="6 8" id="KW-1133">Transmembrane helix</keyword>
<sequence>MDNKTDNSKRSIFFRWFLNSKVTVFLLNVILALLIIFLFTKVDFVFAPVGKFINVVGPPIAIAAVFYYLMNPVVEWLEKKWSVPKLLTISLLFILLIGLIVLGISLLIPVIQKQVQSFAANWPGYVTNVQAWLQDISGRPEFRSVKAQLNTSTSTIIKGVSSWFQSDFMKTFSNIGSAVGMVTAIIINVVTAPFILFFMLKDGGRLKADLVNFAPVRFRVGMRNTLTEINNSISSYIRGQLTVAFWVFVMFTVGYLIIGQKYALTLGLVAGACNLIPYVGSFLAMVPSVLIAAFTSPRMLIAVAIVFIIEQTIEGRVISPLVMGSKLEMHPVTTIIVLLTAGNLFGFLGVVLGIPGYAVLKIIVSKLWRWFKVASGMYEETPQAQIPVNVDKPKS</sequence>
<evidence type="ECO:0000256" key="8">
    <source>
        <dbReference type="SAM" id="Phobius"/>
    </source>
</evidence>
<feature type="transmembrane region" description="Helical" evidence="8">
    <location>
        <begin position="86"/>
        <end position="108"/>
    </location>
</feature>
<feature type="transmembrane region" description="Helical" evidence="8">
    <location>
        <begin position="21"/>
        <end position="40"/>
    </location>
</feature>
<evidence type="ECO:0000313" key="10">
    <source>
        <dbReference type="Proteomes" id="UP000051236"/>
    </source>
</evidence>
<dbReference type="PANTHER" id="PTHR21716">
    <property type="entry name" value="TRANSMEMBRANE PROTEIN"/>
    <property type="match status" value="1"/>
</dbReference>
<dbReference type="EMBL" id="AZGA01000084">
    <property type="protein sequence ID" value="KRM31122.1"/>
    <property type="molecule type" value="Genomic_DNA"/>
</dbReference>
<evidence type="ECO:0000256" key="5">
    <source>
        <dbReference type="ARBA" id="ARBA00022692"/>
    </source>
</evidence>
<evidence type="ECO:0000256" key="4">
    <source>
        <dbReference type="ARBA" id="ARBA00022475"/>
    </source>
</evidence>
<proteinExistence type="inferred from homology"/>
<feature type="transmembrane region" description="Helical" evidence="8">
    <location>
        <begin position="175"/>
        <end position="200"/>
    </location>
</feature>
<dbReference type="GO" id="GO:0055085">
    <property type="term" value="P:transmembrane transport"/>
    <property type="evidence" value="ECO:0007669"/>
    <property type="project" value="TreeGrafter"/>
</dbReference>
<dbReference type="Pfam" id="PF01594">
    <property type="entry name" value="AI-2E_transport"/>
    <property type="match status" value="1"/>
</dbReference>
<keyword evidence="4" id="KW-1003">Cell membrane</keyword>
<feature type="transmembrane region" description="Helical" evidence="8">
    <location>
        <begin position="52"/>
        <end position="74"/>
    </location>
</feature>
<dbReference type="PANTHER" id="PTHR21716:SF53">
    <property type="entry name" value="PERMEASE PERM-RELATED"/>
    <property type="match status" value="1"/>
</dbReference>
<feature type="transmembrane region" description="Helical" evidence="8">
    <location>
        <begin position="335"/>
        <end position="360"/>
    </location>
</feature>
<keyword evidence="5 8" id="KW-0812">Transmembrane</keyword>
<evidence type="ECO:0000256" key="3">
    <source>
        <dbReference type="ARBA" id="ARBA00022448"/>
    </source>
</evidence>
<evidence type="ECO:0000313" key="9">
    <source>
        <dbReference type="EMBL" id="KRM31122.1"/>
    </source>
</evidence>
<dbReference type="PATRIC" id="fig|1423734.3.peg.1138"/>
<organism evidence="9 10">
    <name type="scientific">Agrilactobacillus composti DSM 18527 = JCM 14202</name>
    <dbReference type="NCBI Taxonomy" id="1423734"/>
    <lineage>
        <taxon>Bacteria</taxon>
        <taxon>Bacillati</taxon>
        <taxon>Bacillota</taxon>
        <taxon>Bacilli</taxon>
        <taxon>Lactobacillales</taxon>
        <taxon>Lactobacillaceae</taxon>
        <taxon>Agrilactobacillus</taxon>
    </lineage>
</organism>
<comment type="subcellular location">
    <subcellularLocation>
        <location evidence="1">Cell membrane</location>
        <topology evidence="1">Multi-pass membrane protein</topology>
    </subcellularLocation>
</comment>
<comment type="caution">
    <text evidence="9">The sequence shown here is derived from an EMBL/GenBank/DDBJ whole genome shotgun (WGS) entry which is preliminary data.</text>
</comment>
<feature type="transmembrane region" description="Helical" evidence="8">
    <location>
        <begin position="301"/>
        <end position="323"/>
    </location>
</feature>
<dbReference type="Proteomes" id="UP000051236">
    <property type="component" value="Unassembled WGS sequence"/>
</dbReference>
<gene>
    <name evidence="9" type="ORF">FC83_GL001125</name>
</gene>
<feature type="transmembrane region" description="Helical" evidence="8">
    <location>
        <begin position="243"/>
        <end position="263"/>
    </location>
</feature>
<reference evidence="9 10" key="1">
    <citation type="journal article" date="2015" name="Genome Announc.">
        <title>Expanding the biotechnology potential of lactobacilli through comparative genomics of 213 strains and associated genera.</title>
        <authorList>
            <person name="Sun Z."/>
            <person name="Harris H.M."/>
            <person name="McCann A."/>
            <person name="Guo C."/>
            <person name="Argimon S."/>
            <person name="Zhang W."/>
            <person name="Yang X."/>
            <person name="Jeffery I.B."/>
            <person name="Cooney J.C."/>
            <person name="Kagawa T.F."/>
            <person name="Liu W."/>
            <person name="Song Y."/>
            <person name="Salvetti E."/>
            <person name="Wrobel A."/>
            <person name="Rasinkangas P."/>
            <person name="Parkhill J."/>
            <person name="Rea M.C."/>
            <person name="O'Sullivan O."/>
            <person name="Ritari J."/>
            <person name="Douillard F.P."/>
            <person name="Paul Ross R."/>
            <person name="Yang R."/>
            <person name="Briner A.E."/>
            <person name="Felis G.E."/>
            <person name="de Vos W.M."/>
            <person name="Barrangou R."/>
            <person name="Klaenhammer T.R."/>
            <person name="Caufield P.W."/>
            <person name="Cui Y."/>
            <person name="Zhang H."/>
            <person name="O'Toole P.W."/>
        </authorList>
    </citation>
    <scope>NUCLEOTIDE SEQUENCE [LARGE SCALE GENOMIC DNA]</scope>
    <source>
        <strain evidence="9 10">DSM 18527</strain>
    </source>
</reference>
<dbReference type="eggNOG" id="COG0628">
    <property type="taxonomic scope" value="Bacteria"/>
</dbReference>
<dbReference type="GO" id="GO:0005886">
    <property type="term" value="C:plasma membrane"/>
    <property type="evidence" value="ECO:0007669"/>
    <property type="project" value="UniProtKB-SubCell"/>
</dbReference>